<proteinExistence type="predicted"/>
<gene>
    <name evidence="2" type="ORF">E2C01_082273</name>
</gene>
<evidence type="ECO:0000256" key="1">
    <source>
        <dbReference type="SAM" id="MobiDB-lite"/>
    </source>
</evidence>
<accession>A0A5B7IYS3</accession>
<dbReference type="AlphaFoldDB" id="A0A5B7IYS3"/>
<comment type="caution">
    <text evidence="2">The sequence shown here is derived from an EMBL/GenBank/DDBJ whole genome shotgun (WGS) entry which is preliminary data.</text>
</comment>
<name>A0A5B7IYS3_PORTR</name>
<dbReference type="EMBL" id="VSRR010074439">
    <property type="protein sequence ID" value="MPC87413.1"/>
    <property type="molecule type" value="Genomic_DNA"/>
</dbReference>
<evidence type="ECO:0000313" key="3">
    <source>
        <dbReference type="Proteomes" id="UP000324222"/>
    </source>
</evidence>
<evidence type="ECO:0000313" key="2">
    <source>
        <dbReference type="EMBL" id="MPC87413.1"/>
    </source>
</evidence>
<reference evidence="2 3" key="1">
    <citation type="submission" date="2019-05" db="EMBL/GenBank/DDBJ databases">
        <title>Another draft genome of Portunus trituberculatus and its Hox gene families provides insights of decapod evolution.</title>
        <authorList>
            <person name="Jeong J.-H."/>
            <person name="Song I."/>
            <person name="Kim S."/>
            <person name="Choi T."/>
            <person name="Kim D."/>
            <person name="Ryu S."/>
            <person name="Kim W."/>
        </authorList>
    </citation>
    <scope>NUCLEOTIDE SEQUENCE [LARGE SCALE GENOMIC DNA]</scope>
    <source>
        <tissue evidence="2">Muscle</tissue>
    </source>
</reference>
<protein>
    <submittedName>
        <fullName evidence="2">Uncharacterized protein</fullName>
    </submittedName>
</protein>
<keyword evidence="3" id="KW-1185">Reference proteome</keyword>
<organism evidence="2 3">
    <name type="scientific">Portunus trituberculatus</name>
    <name type="common">Swimming crab</name>
    <name type="synonym">Neptunus trituberculatus</name>
    <dbReference type="NCBI Taxonomy" id="210409"/>
    <lineage>
        <taxon>Eukaryota</taxon>
        <taxon>Metazoa</taxon>
        <taxon>Ecdysozoa</taxon>
        <taxon>Arthropoda</taxon>
        <taxon>Crustacea</taxon>
        <taxon>Multicrustacea</taxon>
        <taxon>Malacostraca</taxon>
        <taxon>Eumalacostraca</taxon>
        <taxon>Eucarida</taxon>
        <taxon>Decapoda</taxon>
        <taxon>Pleocyemata</taxon>
        <taxon>Brachyura</taxon>
        <taxon>Eubrachyura</taxon>
        <taxon>Portunoidea</taxon>
        <taxon>Portunidae</taxon>
        <taxon>Portuninae</taxon>
        <taxon>Portunus</taxon>
    </lineage>
</organism>
<feature type="region of interest" description="Disordered" evidence="1">
    <location>
        <begin position="33"/>
        <end position="60"/>
    </location>
</feature>
<sequence length="60" mass="5726">MRTHRPQQPGLQAAAGRSTTVLAGAALRTPWGVAEGTGGGPAPCEASTALAVPGSATSAG</sequence>
<dbReference type="Proteomes" id="UP000324222">
    <property type="component" value="Unassembled WGS sequence"/>
</dbReference>